<dbReference type="EMBL" id="BMFR01000006">
    <property type="protein sequence ID" value="GGG73740.1"/>
    <property type="molecule type" value="Genomic_DNA"/>
</dbReference>
<dbReference type="Pfam" id="PF00583">
    <property type="entry name" value="Acetyltransf_1"/>
    <property type="match status" value="1"/>
</dbReference>
<comment type="subcellular location">
    <subcellularLocation>
        <location evidence="1">Cytoplasm</location>
    </subcellularLocation>
</comment>
<dbReference type="EC" id="2.3.1.266" evidence="1"/>
<dbReference type="AlphaFoldDB" id="A0A917HBA7"/>
<dbReference type="RefSeq" id="WP_188455045.1">
    <property type="nucleotide sequence ID" value="NZ_BMFR01000006.1"/>
</dbReference>
<dbReference type="GO" id="GO:0005737">
    <property type="term" value="C:cytoplasm"/>
    <property type="evidence" value="ECO:0007669"/>
    <property type="project" value="UniProtKB-SubCell"/>
</dbReference>
<evidence type="ECO:0000256" key="1">
    <source>
        <dbReference type="RuleBase" id="RU363094"/>
    </source>
</evidence>
<keyword evidence="4" id="KW-1185">Reference proteome</keyword>
<reference evidence="3" key="1">
    <citation type="journal article" date="2014" name="Int. J. Syst. Evol. Microbiol.">
        <title>Complete genome sequence of Corynebacterium casei LMG S-19264T (=DSM 44701T), isolated from a smear-ripened cheese.</title>
        <authorList>
            <consortium name="US DOE Joint Genome Institute (JGI-PGF)"/>
            <person name="Walter F."/>
            <person name="Albersmeier A."/>
            <person name="Kalinowski J."/>
            <person name="Ruckert C."/>
        </authorList>
    </citation>
    <scope>NUCLEOTIDE SEQUENCE</scope>
    <source>
        <strain evidence="3">CGMCC 1.12754</strain>
    </source>
</reference>
<dbReference type="Gene3D" id="3.40.630.30">
    <property type="match status" value="1"/>
</dbReference>
<name>A0A917HBA7_9BACI</name>
<dbReference type="GO" id="GO:0008999">
    <property type="term" value="F:protein-N-terminal-alanine acetyltransferase activity"/>
    <property type="evidence" value="ECO:0007669"/>
    <property type="project" value="UniProtKB-EC"/>
</dbReference>
<dbReference type="SUPFAM" id="SSF55729">
    <property type="entry name" value="Acyl-CoA N-acyltransferases (Nat)"/>
    <property type="match status" value="1"/>
</dbReference>
<dbReference type="NCBIfam" id="TIGR01575">
    <property type="entry name" value="rimI"/>
    <property type="match status" value="1"/>
</dbReference>
<dbReference type="InterPro" id="IPR006464">
    <property type="entry name" value="AcTrfase_RimI/Ard1"/>
</dbReference>
<keyword evidence="1" id="KW-0963">Cytoplasm</keyword>
<comment type="catalytic activity">
    <reaction evidence="1">
        <text>N-terminal L-alanyl-[ribosomal protein bS18] + acetyl-CoA = N-terminal N(alpha)-acetyl-L-alanyl-[ribosomal protein bS18] + CoA + H(+)</text>
        <dbReference type="Rhea" id="RHEA:43756"/>
        <dbReference type="Rhea" id="RHEA-COMP:10676"/>
        <dbReference type="Rhea" id="RHEA-COMP:10677"/>
        <dbReference type="ChEBI" id="CHEBI:15378"/>
        <dbReference type="ChEBI" id="CHEBI:57287"/>
        <dbReference type="ChEBI" id="CHEBI:57288"/>
        <dbReference type="ChEBI" id="CHEBI:64718"/>
        <dbReference type="ChEBI" id="CHEBI:83683"/>
        <dbReference type="EC" id="2.3.1.266"/>
    </reaction>
</comment>
<evidence type="ECO:0000313" key="4">
    <source>
        <dbReference type="Proteomes" id="UP000622860"/>
    </source>
</evidence>
<protein>
    <recommendedName>
        <fullName evidence="1">[Ribosomal protein bS18]-alanine N-acetyltransferase</fullName>
        <ecNumber evidence="1">2.3.1.266</ecNumber>
    </recommendedName>
</protein>
<dbReference type="InterPro" id="IPR016181">
    <property type="entry name" value="Acyl_CoA_acyltransferase"/>
</dbReference>
<sequence>MAELVIRKMEIVDIDNVYEVEKASFDTPWTKDIFYQEIIENQFANYFVMELDQTIIGYAGLWVVIDDAQITNIAVMPTYRGKKFGEKLFLYTMEQAIKLGANRLSLEVRTSNIVAQRMYRKFGLVPGGIRKNYYTDNQEDAIVMWVNLYEK</sequence>
<accession>A0A917HBA7</accession>
<dbReference type="PANTHER" id="PTHR43617">
    <property type="entry name" value="L-AMINO ACID N-ACETYLTRANSFERASE"/>
    <property type="match status" value="1"/>
</dbReference>
<dbReference type="Proteomes" id="UP000622860">
    <property type="component" value="Unassembled WGS sequence"/>
</dbReference>
<comment type="caution">
    <text evidence="3">The sequence shown here is derived from an EMBL/GenBank/DDBJ whole genome shotgun (WGS) entry which is preliminary data.</text>
</comment>
<comment type="similarity">
    <text evidence="1">Belongs to the acetyltransferase family. RimI subfamily.</text>
</comment>
<gene>
    <name evidence="3" type="primary">rimI</name>
    <name evidence="3" type="ORF">GCM10011398_17800</name>
</gene>
<dbReference type="PANTHER" id="PTHR43617:SF20">
    <property type="entry name" value="N-ALPHA-ACETYLTRANSFERASE RIMI"/>
    <property type="match status" value="1"/>
</dbReference>
<reference evidence="3" key="2">
    <citation type="submission" date="2020-09" db="EMBL/GenBank/DDBJ databases">
        <authorList>
            <person name="Sun Q."/>
            <person name="Zhou Y."/>
        </authorList>
    </citation>
    <scope>NUCLEOTIDE SEQUENCE</scope>
    <source>
        <strain evidence="3">CGMCC 1.12754</strain>
    </source>
</reference>
<dbReference type="PROSITE" id="PS51186">
    <property type="entry name" value="GNAT"/>
    <property type="match status" value="1"/>
</dbReference>
<dbReference type="InterPro" id="IPR050276">
    <property type="entry name" value="MshD_Acetyltransferase"/>
</dbReference>
<proteinExistence type="inferred from homology"/>
<dbReference type="CDD" id="cd04301">
    <property type="entry name" value="NAT_SF"/>
    <property type="match status" value="1"/>
</dbReference>
<evidence type="ECO:0000313" key="3">
    <source>
        <dbReference type="EMBL" id="GGG73740.1"/>
    </source>
</evidence>
<dbReference type="InterPro" id="IPR000182">
    <property type="entry name" value="GNAT_dom"/>
</dbReference>
<feature type="domain" description="N-acetyltransferase" evidence="2">
    <location>
        <begin position="4"/>
        <end position="149"/>
    </location>
</feature>
<organism evidence="3 4">
    <name type="scientific">Virgibacillus oceani</name>
    <dbReference type="NCBI Taxonomy" id="1479511"/>
    <lineage>
        <taxon>Bacteria</taxon>
        <taxon>Bacillati</taxon>
        <taxon>Bacillota</taxon>
        <taxon>Bacilli</taxon>
        <taxon>Bacillales</taxon>
        <taxon>Bacillaceae</taxon>
        <taxon>Virgibacillus</taxon>
    </lineage>
</organism>
<comment type="function">
    <text evidence="1">Acetylates the N-terminal alanine of ribosomal protein bS18.</text>
</comment>
<evidence type="ECO:0000259" key="2">
    <source>
        <dbReference type="PROSITE" id="PS51186"/>
    </source>
</evidence>